<accession>A0A3G8MA97</accession>
<name>A0A3G8MA97_9HYPH</name>
<keyword evidence="2" id="KW-0614">Plasmid</keyword>
<evidence type="ECO:0000313" key="2">
    <source>
        <dbReference type="EMBL" id="AZG78726.1"/>
    </source>
</evidence>
<feature type="region of interest" description="Disordered" evidence="1">
    <location>
        <begin position="1"/>
        <end position="26"/>
    </location>
</feature>
<feature type="compositionally biased region" description="Basic and acidic residues" evidence="1">
    <location>
        <begin position="16"/>
        <end position="26"/>
    </location>
</feature>
<sequence>MAKEKWISSVSRKPHGKEAQLAKKRPDDERIWAVSGAFALFVTKGATRRDTLMATERLAVSGSPRRSMRARHGRRLLIAPTSNLMM</sequence>
<dbReference type="AlphaFoldDB" id="A0A3G8MA97"/>
<proteinExistence type="predicted"/>
<dbReference type="KEGG" id="mros:EHO51_17930"/>
<gene>
    <name evidence="2" type="ORF">EHO51_17930</name>
</gene>
<geneLocation type="plasmid" evidence="3">
    <name>pgw6_1</name>
</geneLocation>
<evidence type="ECO:0000256" key="1">
    <source>
        <dbReference type="SAM" id="MobiDB-lite"/>
    </source>
</evidence>
<reference evidence="2 3" key="1">
    <citation type="submission" date="2018-11" db="EMBL/GenBank/DDBJ databases">
        <title>Genome squencing of methanotrophic bacteria isolated from alkaline groundwater in Korea.</title>
        <authorList>
            <person name="Nguyen L.N."/>
        </authorList>
    </citation>
    <scope>NUCLEOTIDE SEQUENCE [LARGE SCALE GENOMIC DNA]</scope>
    <source>
        <strain evidence="2 3">GW6</strain>
        <plasmid evidence="3">pgw6_1</plasmid>
    </source>
</reference>
<evidence type="ECO:0000313" key="3">
    <source>
        <dbReference type="Proteomes" id="UP000273982"/>
    </source>
</evidence>
<organism evidence="2 3">
    <name type="scientific">Methylocystis rosea</name>
    <dbReference type="NCBI Taxonomy" id="173366"/>
    <lineage>
        <taxon>Bacteria</taxon>
        <taxon>Pseudomonadati</taxon>
        <taxon>Pseudomonadota</taxon>
        <taxon>Alphaproteobacteria</taxon>
        <taxon>Hyphomicrobiales</taxon>
        <taxon>Methylocystaceae</taxon>
        <taxon>Methylocystis</taxon>
    </lineage>
</organism>
<dbReference type="EMBL" id="CP034087">
    <property type="protein sequence ID" value="AZG78726.1"/>
    <property type="molecule type" value="Genomic_DNA"/>
</dbReference>
<dbReference type="Proteomes" id="UP000273982">
    <property type="component" value="Plasmid pGW6_1"/>
</dbReference>
<protein>
    <submittedName>
        <fullName evidence="2">Uncharacterized protein</fullName>
    </submittedName>
</protein>